<name>A0A537IRJ2_9BACT</name>
<dbReference type="EMBL" id="VBAP01000061">
    <property type="protein sequence ID" value="TMI73895.1"/>
    <property type="molecule type" value="Genomic_DNA"/>
</dbReference>
<evidence type="ECO:0000313" key="2">
    <source>
        <dbReference type="EMBL" id="TMI73895.1"/>
    </source>
</evidence>
<comment type="caution">
    <text evidence="2">The sequence shown here is derived from an EMBL/GenBank/DDBJ whole genome shotgun (WGS) entry which is preliminary data.</text>
</comment>
<dbReference type="PROSITE" id="PS51257">
    <property type="entry name" value="PROKAR_LIPOPROTEIN"/>
    <property type="match status" value="1"/>
</dbReference>
<feature type="signal peptide" evidence="1">
    <location>
        <begin position="1"/>
        <end position="25"/>
    </location>
</feature>
<proteinExistence type="predicted"/>
<sequence>MRTTRITGNLLLAAALLAACSDHNALTAPSARPLAGTATLVDRPYTWSFACHGGFVLGAQWSWTENGAAIASGSAGCTGDQNLSGTGVRPANANGFTAQVGYDSKSWTFDPAGPFKASLSGSVAGGGCHRVLVCFDKESGKLTVDS</sequence>
<feature type="chain" id="PRO_5021941827" evidence="1">
    <location>
        <begin position="26"/>
        <end position="146"/>
    </location>
</feature>
<keyword evidence="1" id="KW-0732">Signal</keyword>
<dbReference type="AlphaFoldDB" id="A0A537IRJ2"/>
<reference evidence="2 3" key="1">
    <citation type="journal article" date="2019" name="Nat. Microbiol.">
        <title>Mediterranean grassland soil C-N compound turnover is dependent on rainfall and depth, and is mediated by genomically divergent microorganisms.</title>
        <authorList>
            <person name="Diamond S."/>
            <person name="Andeer P.F."/>
            <person name="Li Z."/>
            <person name="Crits-Christoph A."/>
            <person name="Burstein D."/>
            <person name="Anantharaman K."/>
            <person name="Lane K.R."/>
            <person name="Thomas B.C."/>
            <person name="Pan C."/>
            <person name="Northen T.R."/>
            <person name="Banfield J.F."/>
        </authorList>
    </citation>
    <scope>NUCLEOTIDE SEQUENCE [LARGE SCALE GENOMIC DNA]</scope>
    <source>
        <strain evidence="2">NP_8</strain>
    </source>
</reference>
<protein>
    <submittedName>
        <fullName evidence="2">Uncharacterized protein</fullName>
    </submittedName>
</protein>
<gene>
    <name evidence="2" type="ORF">E6H05_08545</name>
</gene>
<evidence type="ECO:0000256" key="1">
    <source>
        <dbReference type="SAM" id="SignalP"/>
    </source>
</evidence>
<organism evidence="2 3">
    <name type="scientific">Candidatus Segetimicrobium genomatis</name>
    <dbReference type="NCBI Taxonomy" id="2569760"/>
    <lineage>
        <taxon>Bacteria</taxon>
        <taxon>Bacillati</taxon>
        <taxon>Candidatus Sysuimicrobiota</taxon>
        <taxon>Candidatus Sysuimicrobiia</taxon>
        <taxon>Candidatus Sysuimicrobiales</taxon>
        <taxon>Candidatus Segetimicrobiaceae</taxon>
        <taxon>Candidatus Segetimicrobium</taxon>
    </lineage>
</organism>
<dbReference type="Proteomes" id="UP000318834">
    <property type="component" value="Unassembled WGS sequence"/>
</dbReference>
<accession>A0A537IRJ2</accession>
<evidence type="ECO:0000313" key="3">
    <source>
        <dbReference type="Proteomes" id="UP000318834"/>
    </source>
</evidence>